<feature type="domain" description="Quinate/shikimate 5-dehydrogenase/glutamyl-tRNA reductase" evidence="9">
    <location>
        <begin position="111"/>
        <end position="187"/>
    </location>
</feature>
<comment type="caution">
    <text evidence="12">The sequence shown here is derived from an EMBL/GenBank/DDBJ whole genome shotgun (WGS) entry which is preliminary data.</text>
</comment>
<evidence type="ECO:0000313" key="12">
    <source>
        <dbReference type="EMBL" id="RUO30870.1"/>
    </source>
</evidence>
<feature type="binding site" evidence="8">
    <location>
        <position position="61"/>
    </location>
    <ligand>
        <name>shikimate</name>
        <dbReference type="ChEBI" id="CHEBI:36208"/>
    </ligand>
</feature>
<organism evidence="12 13">
    <name type="scientific">Aliidiomarina sedimenti</name>
    <dbReference type="NCBI Taxonomy" id="1933879"/>
    <lineage>
        <taxon>Bacteria</taxon>
        <taxon>Pseudomonadati</taxon>
        <taxon>Pseudomonadota</taxon>
        <taxon>Gammaproteobacteria</taxon>
        <taxon>Alteromonadales</taxon>
        <taxon>Idiomarinaceae</taxon>
        <taxon>Aliidiomarina</taxon>
    </lineage>
</organism>
<protein>
    <recommendedName>
        <fullName evidence="2 8">Shikimate dehydrogenase (NADP(+))</fullName>
        <shortName evidence="8">SDH</shortName>
        <ecNumber evidence="2 8">1.1.1.25</ecNumber>
    </recommendedName>
</protein>
<keyword evidence="4 8" id="KW-0521">NADP</keyword>
<name>A0ABY0C0G7_9GAMM</name>
<keyword evidence="3 8" id="KW-0028">Amino-acid biosynthesis</keyword>
<dbReference type="CDD" id="cd01065">
    <property type="entry name" value="NAD_bind_Shikimate_DH"/>
    <property type="match status" value="1"/>
</dbReference>
<dbReference type="InterPro" id="IPR006151">
    <property type="entry name" value="Shikm_DH/Glu-tRNA_Rdtase"/>
</dbReference>
<comment type="caution">
    <text evidence="8">Lacks conserved residue(s) required for the propagation of feature annotation.</text>
</comment>
<evidence type="ECO:0000256" key="5">
    <source>
        <dbReference type="ARBA" id="ARBA00023002"/>
    </source>
</evidence>
<dbReference type="InterPro" id="IPR036291">
    <property type="entry name" value="NAD(P)-bd_dom_sf"/>
</dbReference>
<keyword evidence="13" id="KW-1185">Reference proteome</keyword>
<dbReference type="PANTHER" id="PTHR21089">
    <property type="entry name" value="SHIKIMATE DEHYDROGENASE"/>
    <property type="match status" value="1"/>
</dbReference>
<dbReference type="SUPFAM" id="SSF51735">
    <property type="entry name" value="NAD(P)-binding Rossmann-fold domains"/>
    <property type="match status" value="1"/>
</dbReference>
<evidence type="ECO:0000256" key="1">
    <source>
        <dbReference type="ARBA" id="ARBA00004871"/>
    </source>
</evidence>
<evidence type="ECO:0000256" key="3">
    <source>
        <dbReference type="ARBA" id="ARBA00022605"/>
    </source>
</evidence>
<dbReference type="Gene3D" id="3.40.50.720">
    <property type="entry name" value="NAD(P)-binding Rossmann-like Domain"/>
    <property type="match status" value="1"/>
</dbReference>
<comment type="subunit">
    <text evidence="8">Homodimer.</text>
</comment>
<reference evidence="12 13" key="1">
    <citation type="journal article" date="2018" name="Front. Microbiol.">
        <title>Genome-Based Analysis Reveals the Taxonomy and Diversity of the Family Idiomarinaceae.</title>
        <authorList>
            <person name="Liu Y."/>
            <person name="Lai Q."/>
            <person name="Shao Z."/>
        </authorList>
    </citation>
    <scope>NUCLEOTIDE SEQUENCE [LARGE SCALE GENOMIC DNA]</scope>
    <source>
        <strain evidence="12 13">GBSy1</strain>
    </source>
</reference>
<proteinExistence type="inferred from homology"/>
<feature type="active site" description="Proton acceptor" evidence="8">
    <location>
        <position position="65"/>
    </location>
</feature>
<comment type="pathway">
    <text evidence="1 8">Metabolic intermediate biosynthesis; chorismate biosynthesis; chorismate from D-erythrose 4-phosphate and phosphoenolpyruvate: step 4/7.</text>
</comment>
<feature type="binding site" evidence="8">
    <location>
        <begin position="14"/>
        <end position="16"/>
    </location>
    <ligand>
        <name>shikimate</name>
        <dbReference type="ChEBI" id="CHEBI:36208"/>
    </ligand>
</feature>
<keyword evidence="5 8" id="KW-0560">Oxidoreductase</keyword>
<feature type="domain" description="Shikimate dehydrogenase substrate binding N-terminal" evidence="10">
    <location>
        <begin position="6"/>
        <end position="88"/>
    </location>
</feature>
<evidence type="ECO:0000256" key="7">
    <source>
        <dbReference type="ARBA" id="ARBA00049442"/>
    </source>
</evidence>
<dbReference type="Gene3D" id="3.40.50.10860">
    <property type="entry name" value="Leucine Dehydrogenase, chain A, domain 1"/>
    <property type="match status" value="1"/>
</dbReference>
<dbReference type="NCBIfam" id="NF001310">
    <property type="entry name" value="PRK00258.1-2"/>
    <property type="match status" value="1"/>
</dbReference>
<dbReference type="InterPro" id="IPR011342">
    <property type="entry name" value="Shikimate_DH"/>
</dbReference>
<sequence length="268" mass="28524">MIPLAVFGDPIAHSVSPRLHQLFAQQAGLAVDYRAILAPSATFAHQLREFFAAGGVGANITLPHKQTALSLADQATPRALRAGAANTLLHKNNSLLADNTDGEGLLTDLERLLGSITSTRILILGAGGAVQGILQPILEAGPASVVISNRTVERAHRLVDRFADERLRCYTETDERASFDIIINASAGGHGGQVANLRGEWFTEARLAYDLSYADAAVPFLQTARSLLRKPAQVSDGLGMLVAQGAASFKLWTGVQADIEQALQTLRV</sequence>
<feature type="binding site" evidence="8">
    <location>
        <position position="244"/>
    </location>
    <ligand>
        <name>shikimate</name>
        <dbReference type="ChEBI" id="CHEBI:36208"/>
    </ligand>
</feature>
<dbReference type="EC" id="1.1.1.25" evidence="2 8"/>
<dbReference type="InterPro" id="IPR022893">
    <property type="entry name" value="Shikimate_DH_fam"/>
</dbReference>
<dbReference type="InterPro" id="IPR013708">
    <property type="entry name" value="Shikimate_DH-bd_N"/>
</dbReference>
<feature type="binding site" evidence="8">
    <location>
        <begin position="125"/>
        <end position="129"/>
    </location>
    <ligand>
        <name>NADP(+)</name>
        <dbReference type="ChEBI" id="CHEBI:58349"/>
    </ligand>
</feature>
<feature type="binding site" evidence="8">
    <location>
        <position position="213"/>
    </location>
    <ligand>
        <name>shikimate</name>
        <dbReference type="ChEBI" id="CHEBI:36208"/>
    </ligand>
</feature>
<comment type="catalytic activity">
    <reaction evidence="7 8">
        <text>shikimate + NADP(+) = 3-dehydroshikimate + NADPH + H(+)</text>
        <dbReference type="Rhea" id="RHEA:17737"/>
        <dbReference type="ChEBI" id="CHEBI:15378"/>
        <dbReference type="ChEBI" id="CHEBI:16630"/>
        <dbReference type="ChEBI" id="CHEBI:36208"/>
        <dbReference type="ChEBI" id="CHEBI:57783"/>
        <dbReference type="ChEBI" id="CHEBI:58349"/>
        <dbReference type="EC" id="1.1.1.25"/>
    </reaction>
</comment>
<dbReference type="NCBIfam" id="TIGR00507">
    <property type="entry name" value="aroE"/>
    <property type="match status" value="1"/>
</dbReference>
<evidence type="ECO:0000313" key="13">
    <source>
        <dbReference type="Proteomes" id="UP000287410"/>
    </source>
</evidence>
<feature type="binding site" evidence="8">
    <location>
        <begin position="149"/>
        <end position="154"/>
    </location>
    <ligand>
        <name>NADP(+)</name>
        <dbReference type="ChEBI" id="CHEBI:58349"/>
    </ligand>
</feature>
<feature type="binding site" evidence="8">
    <location>
        <position position="86"/>
    </location>
    <ligand>
        <name>shikimate</name>
        <dbReference type="ChEBI" id="CHEBI:36208"/>
    </ligand>
</feature>
<dbReference type="Pfam" id="PF08501">
    <property type="entry name" value="Shikimate_dh_N"/>
    <property type="match status" value="1"/>
</dbReference>
<evidence type="ECO:0000256" key="4">
    <source>
        <dbReference type="ARBA" id="ARBA00022857"/>
    </source>
</evidence>
<dbReference type="Proteomes" id="UP000287410">
    <property type="component" value="Unassembled WGS sequence"/>
</dbReference>
<evidence type="ECO:0000259" key="10">
    <source>
        <dbReference type="Pfam" id="PF08501"/>
    </source>
</evidence>
<comment type="function">
    <text evidence="8">Involved in the biosynthesis of the chorismate, which leads to the biosynthesis of aromatic amino acids. Catalyzes the reversible NADPH linked reduction of 3-dehydroshikimate (DHSA) to yield shikimate (SA).</text>
</comment>
<evidence type="ECO:0000256" key="6">
    <source>
        <dbReference type="ARBA" id="ARBA00023141"/>
    </source>
</evidence>
<dbReference type="HAMAP" id="MF_00222">
    <property type="entry name" value="Shikimate_DH_AroE"/>
    <property type="match status" value="1"/>
</dbReference>
<evidence type="ECO:0000259" key="11">
    <source>
        <dbReference type="Pfam" id="PF18317"/>
    </source>
</evidence>
<comment type="similarity">
    <text evidence="8">Belongs to the shikimate dehydrogenase family.</text>
</comment>
<dbReference type="Pfam" id="PF18317">
    <property type="entry name" value="SDH_C"/>
    <property type="match status" value="1"/>
</dbReference>
<evidence type="ECO:0000256" key="2">
    <source>
        <dbReference type="ARBA" id="ARBA00012962"/>
    </source>
</evidence>
<dbReference type="InterPro" id="IPR041121">
    <property type="entry name" value="SDH_C"/>
</dbReference>
<evidence type="ECO:0000256" key="8">
    <source>
        <dbReference type="HAMAP-Rule" id="MF_00222"/>
    </source>
</evidence>
<feature type="binding site" evidence="8">
    <location>
        <position position="101"/>
    </location>
    <ligand>
        <name>shikimate</name>
        <dbReference type="ChEBI" id="CHEBI:36208"/>
    </ligand>
</feature>
<feature type="binding site" evidence="8">
    <location>
        <position position="211"/>
    </location>
    <ligand>
        <name>NADP(+)</name>
        <dbReference type="ChEBI" id="CHEBI:58349"/>
    </ligand>
</feature>
<keyword evidence="6 8" id="KW-0057">Aromatic amino acid biosynthesis</keyword>
<dbReference type="Pfam" id="PF01488">
    <property type="entry name" value="Shikimate_DH"/>
    <property type="match status" value="1"/>
</dbReference>
<dbReference type="InterPro" id="IPR046346">
    <property type="entry name" value="Aminoacid_DH-like_N_sf"/>
</dbReference>
<feature type="domain" description="SDH C-terminal" evidence="11">
    <location>
        <begin position="237"/>
        <end position="267"/>
    </location>
</feature>
<dbReference type="PANTHER" id="PTHR21089:SF1">
    <property type="entry name" value="BIFUNCTIONAL 3-DEHYDROQUINATE DEHYDRATASE_SHIKIMATE DEHYDROGENASE, CHLOROPLASTIC"/>
    <property type="match status" value="1"/>
</dbReference>
<dbReference type="EMBL" id="PIPN01000002">
    <property type="protein sequence ID" value="RUO30870.1"/>
    <property type="molecule type" value="Genomic_DNA"/>
</dbReference>
<dbReference type="RefSeq" id="WP_126788846.1">
    <property type="nucleotide sequence ID" value="NZ_PIPN01000002.1"/>
</dbReference>
<gene>
    <name evidence="8" type="primary">aroE</name>
    <name evidence="12" type="ORF">CWE12_06435</name>
</gene>
<evidence type="ECO:0000259" key="9">
    <source>
        <dbReference type="Pfam" id="PF01488"/>
    </source>
</evidence>
<dbReference type="SUPFAM" id="SSF53223">
    <property type="entry name" value="Aminoacid dehydrogenase-like, N-terminal domain"/>
    <property type="match status" value="1"/>
</dbReference>
<feature type="binding site" evidence="8">
    <location>
        <position position="237"/>
    </location>
    <ligand>
        <name>NADP(+)</name>
        <dbReference type="ChEBI" id="CHEBI:58349"/>
    </ligand>
</feature>
<accession>A0ABY0C0G7</accession>